<keyword evidence="2" id="KW-1185">Reference proteome</keyword>
<dbReference type="EMBL" id="FUZU01000001">
    <property type="protein sequence ID" value="SKC60994.1"/>
    <property type="molecule type" value="Genomic_DNA"/>
</dbReference>
<protein>
    <submittedName>
        <fullName evidence="1">Uncharacterized protein</fullName>
    </submittedName>
</protein>
<proteinExistence type="predicted"/>
<reference evidence="1 2" key="1">
    <citation type="submission" date="2017-02" db="EMBL/GenBank/DDBJ databases">
        <authorList>
            <person name="Peterson S.W."/>
        </authorList>
    </citation>
    <scope>NUCLEOTIDE SEQUENCE [LARGE SCALE GENOMIC DNA]</scope>
    <source>
        <strain evidence="1 2">DSM 25262</strain>
    </source>
</reference>
<dbReference type="OrthoDB" id="958244at2"/>
<dbReference type="InterPro" id="IPR046508">
    <property type="entry name" value="DUF6686"/>
</dbReference>
<evidence type="ECO:0000313" key="2">
    <source>
        <dbReference type="Proteomes" id="UP000190961"/>
    </source>
</evidence>
<dbReference type="AlphaFoldDB" id="A0A1T5KBH2"/>
<evidence type="ECO:0000313" key="1">
    <source>
        <dbReference type="EMBL" id="SKC60994.1"/>
    </source>
</evidence>
<dbReference type="Pfam" id="PF20391">
    <property type="entry name" value="DUF6686"/>
    <property type="match status" value="1"/>
</dbReference>
<organism evidence="1 2">
    <name type="scientific">Ohtaekwangia koreensis</name>
    <dbReference type="NCBI Taxonomy" id="688867"/>
    <lineage>
        <taxon>Bacteria</taxon>
        <taxon>Pseudomonadati</taxon>
        <taxon>Bacteroidota</taxon>
        <taxon>Cytophagia</taxon>
        <taxon>Cytophagales</taxon>
        <taxon>Fulvivirgaceae</taxon>
        <taxon>Ohtaekwangia</taxon>
    </lineage>
</organism>
<name>A0A1T5KBH2_9BACT</name>
<sequence>MHQRSNLEIITESLNGYVSRCLCCHEYNIGYKNVLLVFDEEAMLRFFDWVISNRQSLENYQPLPHGRNRIFSSPHSNLFLVYSDEEIDELADLFAEIQIVLEARRLVNCNKDASDSSCDMNGNSMN</sequence>
<dbReference type="Proteomes" id="UP000190961">
    <property type="component" value="Unassembled WGS sequence"/>
</dbReference>
<dbReference type="RefSeq" id="WP_079686503.1">
    <property type="nucleotide sequence ID" value="NZ_FUZU01000001.1"/>
</dbReference>
<gene>
    <name evidence="1" type="ORF">SAMN05660236_2005</name>
</gene>
<dbReference type="STRING" id="688867.SAMN05660236_2005"/>
<accession>A0A1T5KBH2</accession>